<dbReference type="PIRSF" id="PIRSF015601">
    <property type="entry name" value="MTase_slr0722"/>
    <property type="match status" value="1"/>
</dbReference>
<name>A0A0A1ZE30_PROMR</name>
<dbReference type="InterPro" id="IPR046886">
    <property type="entry name" value="RsmE_MTase_dom"/>
</dbReference>
<evidence type="ECO:0000256" key="12">
    <source>
        <dbReference type="PIRNR" id="PIRNR015601"/>
    </source>
</evidence>
<evidence type="ECO:0000313" key="16">
    <source>
        <dbReference type="Proteomes" id="UP000030598"/>
    </source>
</evidence>
<evidence type="ECO:0000256" key="11">
    <source>
        <dbReference type="ARBA" id="ARBA00047944"/>
    </source>
</evidence>
<keyword evidence="6 12" id="KW-0698">rRNA processing</keyword>
<dbReference type="GO" id="GO:0005737">
    <property type="term" value="C:cytoplasm"/>
    <property type="evidence" value="ECO:0007669"/>
    <property type="project" value="UniProtKB-SubCell"/>
</dbReference>
<evidence type="ECO:0000256" key="2">
    <source>
        <dbReference type="ARBA" id="ARBA00005528"/>
    </source>
</evidence>
<proteinExistence type="inferred from homology"/>
<dbReference type="InterPro" id="IPR046887">
    <property type="entry name" value="RsmE_PUA-like"/>
</dbReference>
<dbReference type="Pfam" id="PF04452">
    <property type="entry name" value="Methyltrans_RNA"/>
    <property type="match status" value="1"/>
</dbReference>
<evidence type="ECO:0000256" key="9">
    <source>
        <dbReference type="ARBA" id="ARBA00022691"/>
    </source>
</evidence>
<dbReference type="NCBIfam" id="NF008697">
    <property type="entry name" value="PRK11713.4-1"/>
    <property type="match status" value="1"/>
</dbReference>
<comment type="subcellular location">
    <subcellularLocation>
        <location evidence="1 12">Cytoplasm</location>
    </subcellularLocation>
</comment>
<evidence type="ECO:0000256" key="4">
    <source>
        <dbReference type="ARBA" id="ARBA00013673"/>
    </source>
</evidence>
<dbReference type="Proteomes" id="UP000030598">
    <property type="component" value="Unassembled WGS sequence"/>
</dbReference>
<dbReference type="CDD" id="cd18084">
    <property type="entry name" value="RsmE-like"/>
    <property type="match status" value="1"/>
</dbReference>
<evidence type="ECO:0000256" key="3">
    <source>
        <dbReference type="ARBA" id="ARBA00012328"/>
    </source>
</evidence>
<dbReference type="STRING" id="59925.EU91_0692"/>
<dbReference type="EC" id="2.1.1.193" evidence="3 12"/>
<feature type="domain" description="Ribosomal RNA small subunit methyltransferase E PUA-like" evidence="14">
    <location>
        <begin position="24"/>
        <end position="56"/>
    </location>
</feature>
<dbReference type="SUPFAM" id="SSF75217">
    <property type="entry name" value="alpha/beta knot"/>
    <property type="match status" value="1"/>
</dbReference>
<comment type="catalytic activity">
    <reaction evidence="11 12">
        <text>uridine(1498) in 16S rRNA + S-adenosyl-L-methionine = N(3)-methyluridine(1498) in 16S rRNA + S-adenosyl-L-homocysteine + H(+)</text>
        <dbReference type="Rhea" id="RHEA:42920"/>
        <dbReference type="Rhea" id="RHEA-COMP:10283"/>
        <dbReference type="Rhea" id="RHEA-COMP:10284"/>
        <dbReference type="ChEBI" id="CHEBI:15378"/>
        <dbReference type="ChEBI" id="CHEBI:57856"/>
        <dbReference type="ChEBI" id="CHEBI:59789"/>
        <dbReference type="ChEBI" id="CHEBI:65315"/>
        <dbReference type="ChEBI" id="CHEBI:74502"/>
        <dbReference type="EC" id="2.1.1.193"/>
    </reaction>
</comment>
<evidence type="ECO:0000256" key="7">
    <source>
        <dbReference type="ARBA" id="ARBA00022603"/>
    </source>
</evidence>
<evidence type="ECO:0000256" key="1">
    <source>
        <dbReference type="ARBA" id="ARBA00004496"/>
    </source>
</evidence>
<dbReference type="NCBIfam" id="TIGR00046">
    <property type="entry name" value="RsmE family RNA methyltransferase"/>
    <property type="match status" value="1"/>
</dbReference>
<evidence type="ECO:0000256" key="6">
    <source>
        <dbReference type="ARBA" id="ARBA00022552"/>
    </source>
</evidence>
<dbReference type="eggNOG" id="COG1385">
    <property type="taxonomic scope" value="Bacteria"/>
</dbReference>
<keyword evidence="8 12" id="KW-0808">Transferase</keyword>
<evidence type="ECO:0000256" key="5">
    <source>
        <dbReference type="ARBA" id="ARBA00022490"/>
    </source>
</evidence>
<reference evidence="16" key="1">
    <citation type="journal article" date="2014" name="Sci. Data">
        <title>Genomes of diverse isolates of the marine cyanobacterium Prochlorococcus.</title>
        <authorList>
            <person name="Biller S."/>
            <person name="Berube P."/>
            <person name="Thompson J."/>
            <person name="Kelly L."/>
            <person name="Roggensack S."/>
            <person name="Awad L."/>
            <person name="Roache-Johnson K."/>
            <person name="Ding H."/>
            <person name="Giovannoni S.J."/>
            <person name="Moore L.R."/>
            <person name="Chisholm S.W."/>
        </authorList>
    </citation>
    <scope>NUCLEOTIDE SEQUENCE [LARGE SCALE GENOMIC DNA]</scope>
    <source>
        <strain evidence="16">GP2</strain>
    </source>
</reference>
<protein>
    <recommendedName>
        <fullName evidence="4 12">Ribosomal RNA small subunit methyltransferase E</fullName>
        <ecNumber evidence="3 12">2.1.1.193</ecNumber>
    </recommendedName>
</protein>
<dbReference type="GO" id="GO:0070042">
    <property type="term" value="F:rRNA (uridine-N3-)-methyltransferase activity"/>
    <property type="evidence" value="ECO:0007669"/>
    <property type="project" value="TreeGrafter"/>
</dbReference>
<feature type="domain" description="Ribosomal RNA small subunit methyltransferase E methyltransferase" evidence="13">
    <location>
        <begin position="83"/>
        <end position="246"/>
    </location>
</feature>
<dbReference type="PANTHER" id="PTHR30027:SF3">
    <property type="entry name" value="16S RRNA (URACIL(1498)-N(3))-METHYLTRANSFERASE"/>
    <property type="match status" value="1"/>
</dbReference>
<dbReference type="EMBL" id="JNAH01000004">
    <property type="protein sequence ID" value="KGF87660.1"/>
    <property type="molecule type" value="Genomic_DNA"/>
</dbReference>
<comment type="caution">
    <text evidence="15">The sequence shown here is derived from an EMBL/GenBank/DDBJ whole genome shotgun (WGS) entry which is preliminary data.</text>
</comment>
<evidence type="ECO:0000259" key="14">
    <source>
        <dbReference type="Pfam" id="PF20260"/>
    </source>
</evidence>
<dbReference type="Pfam" id="PF20260">
    <property type="entry name" value="PUA_4"/>
    <property type="match status" value="1"/>
</dbReference>
<evidence type="ECO:0000259" key="13">
    <source>
        <dbReference type="Pfam" id="PF04452"/>
    </source>
</evidence>
<evidence type="ECO:0000256" key="8">
    <source>
        <dbReference type="ARBA" id="ARBA00022679"/>
    </source>
</evidence>
<keyword evidence="7 12" id="KW-0489">Methyltransferase</keyword>
<dbReference type="OrthoDB" id="9815641at2"/>
<comment type="similarity">
    <text evidence="2 12">Belongs to the RNA methyltransferase RsmE family.</text>
</comment>
<sequence>MEDLTRLIISHERIENIKNNNLELSKEEAHYLNKVMRIKNGKEIFIANGEGLLWKAIKVKNDCLEIIQLNKPYLFQEQETYLLGIAVVIPKSGFEDILKMCTEIGIDFIQPLFSERQVNKNLNFSRKLLRWNLIIKEAVEQSERLWKPSILNGMDIIEWIKSRDNQERVSISITREETLYDLNQWLRKQQEFGNKKGGIFWNVIGPEGGWSSKEIDFFNKNNITFVKLSDTILRTSTASINASSILNQWRIDLKLTN</sequence>
<dbReference type="RefSeq" id="WP_032524225.1">
    <property type="nucleotide sequence ID" value="NZ_CP138934.1"/>
</dbReference>
<dbReference type="Gene3D" id="3.40.1280.10">
    <property type="match status" value="1"/>
</dbReference>
<comment type="function">
    <text evidence="10 12">Specifically methylates the N3 position of the uracil ring of uridine 1498 (m3U1498) in 16S rRNA. Acts on the fully assembled 30S ribosomal subunit.</text>
</comment>
<dbReference type="InterPro" id="IPR029028">
    <property type="entry name" value="Alpha/beta_knot_MTases"/>
</dbReference>
<dbReference type="GO" id="GO:0070475">
    <property type="term" value="P:rRNA base methylation"/>
    <property type="evidence" value="ECO:0007669"/>
    <property type="project" value="TreeGrafter"/>
</dbReference>
<dbReference type="PANTHER" id="PTHR30027">
    <property type="entry name" value="RIBOSOMAL RNA SMALL SUBUNIT METHYLTRANSFERASE E"/>
    <property type="match status" value="1"/>
</dbReference>
<dbReference type="InterPro" id="IPR006700">
    <property type="entry name" value="RsmE"/>
</dbReference>
<evidence type="ECO:0000256" key="10">
    <source>
        <dbReference type="ARBA" id="ARBA00025699"/>
    </source>
</evidence>
<gene>
    <name evidence="15" type="ORF">EU91_0692</name>
</gene>
<keyword evidence="5 12" id="KW-0963">Cytoplasm</keyword>
<dbReference type="SUPFAM" id="SSF88697">
    <property type="entry name" value="PUA domain-like"/>
    <property type="match status" value="1"/>
</dbReference>
<dbReference type="AlphaFoldDB" id="A0A0A1ZE30"/>
<evidence type="ECO:0000313" key="15">
    <source>
        <dbReference type="EMBL" id="KGF87660.1"/>
    </source>
</evidence>
<dbReference type="InterPro" id="IPR029026">
    <property type="entry name" value="tRNA_m1G_MTases_N"/>
</dbReference>
<keyword evidence="9 12" id="KW-0949">S-adenosyl-L-methionine</keyword>
<dbReference type="InterPro" id="IPR015947">
    <property type="entry name" value="PUA-like_sf"/>
</dbReference>
<accession>A0A0A1ZE30</accession>
<organism evidence="15 16">
    <name type="scientific">Prochlorococcus marinus str. GP2</name>
    <dbReference type="NCBI Taxonomy" id="59925"/>
    <lineage>
        <taxon>Bacteria</taxon>
        <taxon>Bacillati</taxon>
        <taxon>Cyanobacteriota</taxon>
        <taxon>Cyanophyceae</taxon>
        <taxon>Synechococcales</taxon>
        <taxon>Prochlorococcaceae</taxon>
        <taxon>Prochlorococcus</taxon>
    </lineage>
</organism>